<feature type="transmembrane region" description="Helical" evidence="6">
    <location>
        <begin position="84"/>
        <end position="106"/>
    </location>
</feature>
<dbReference type="Proteomes" id="UP001596505">
    <property type="component" value="Unassembled WGS sequence"/>
</dbReference>
<reference evidence="8" key="1">
    <citation type="journal article" date="2019" name="Int. J. Syst. Evol. Microbiol.">
        <title>The Global Catalogue of Microorganisms (GCM) 10K type strain sequencing project: providing services to taxonomists for standard genome sequencing and annotation.</title>
        <authorList>
            <consortium name="The Broad Institute Genomics Platform"/>
            <consortium name="The Broad Institute Genome Sequencing Center for Infectious Disease"/>
            <person name="Wu L."/>
            <person name="Ma J."/>
        </authorList>
    </citation>
    <scope>NUCLEOTIDE SEQUENCE [LARGE SCALE GENOMIC DNA]</scope>
    <source>
        <strain evidence="8">CGMCC 1.16305</strain>
    </source>
</reference>
<evidence type="ECO:0000256" key="1">
    <source>
        <dbReference type="ARBA" id="ARBA00004651"/>
    </source>
</evidence>
<evidence type="ECO:0000313" key="7">
    <source>
        <dbReference type="EMBL" id="MFC7392425.1"/>
    </source>
</evidence>
<feature type="transmembrane region" description="Helical" evidence="6">
    <location>
        <begin position="21"/>
        <end position="44"/>
    </location>
</feature>
<comment type="subcellular location">
    <subcellularLocation>
        <location evidence="1">Cell membrane</location>
        <topology evidence="1">Multi-pass membrane protein</topology>
    </subcellularLocation>
</comment>
<dbReference type="Pfam" id="PF03626">
    <property type="entry name" value="COX4_pro"/>
    <property type="match status" value="1"/>
</dbReference>
<gene>
    <name evidence="7" type="ORF">ACFQRG_05460</name>
</gene>
<feature type="transmembrane region" description="Helical" evidence="6">
    <location>
        <begin position="50"/>
        <end position="72"/>
    </location>
</feature>
<keyword evidence="8" id="KW-1185">Reference proteome</keyword>
<keyword evidence="5 6" id="KW-0472">Membrane</keyword>
<name>A0ABW2PUX3_9BACL</name>
<keyword evidence="3 6" id="KW-0812">Transmembrane</keyword>
<dbReference type="InterPro" id="IPR005171">
    <property type="entry name" value="Cyt_c_oxidase_su4_prok"/>
</dbReference>
<accession>A0ABW2PUX3</accession>
<evidence type="ECO:0000256" key="3">
    <source>
        <dbReference type="ARBA" id="ARBA00022692"/>
    </source>
</evidence>
<keyword evidence="2" id="KW-1003">Cell membrane</keyword>
<protein>
    <submittedName>
        <fullName evidence="7">Cytochrome C oxidase subunit IV family protein</fullName>
    </submittedName>
</protein>
<dbReference type="RefSeq" id="WP_380964526.1">
    <property type="nucleotide sequence ID" value="NZ_JBHTCO010000004.1"/>
</dbReference>
<evidence type="ECO:0000256" key="5">
    <source>
        <dbReference type="ARBA" id="ARBA00023136"/>
    </source>
</evidence>
<comment type="caution">
    <text evidence="7">The sequence shown here is derived from an EMBL/GenBank/DDBJ whole genome shotgun (WGS) entry which is preliminary data.</text>
</comment>
<keyword evidence="4 6" id="KW-1133">Transmembrane helix</keyword>
<evidence type="ECO:0000256" key="2">
    <source>
        <dbReference type="ARBA" id="ARBA00022475"/>
    </source>
</evidence>
<evidence type="ECO:0000313" key="8">
    <source>
        <dbReference type="Proteomes" id="UP001596505"/>
    </source>
</evidence>
<sequence>MTKPSTSTSMYMERQKRKRELTYYLVSFVMMLFLTGISFAAVAIKGIDKHFTAFFIVTLAVIQVLFQLYYFMHLKDKNHAMPALFIYSGALVAFITVLTFVSIVWVS</sequence>
<organism evidence="7 8">
    <name type="scientific">Scopulibacillus cellulosilyticus</name>
    <dbReference type="NCBI Taxonomy" id="2665665"/>
    <lineage>
        <taxon>Bacteria</taxon>
        <taxon>Bacillati</taxon>
        <taxon>Bacillota</taxon>
        <taxon>Bacilli</taxon>
        <taxon>Bacillales</taxon>
        <taxon>Sporolactobacillaceae</taxon>
        <taxon>Scopulibacillus</taxon>
    </lineage>
</organism>
<dbReference type="EMBL" id="JBHTCO010000004">
    <property type="protein sequence ID" value="MFC7392425.1"/>
    <property type="molecule type" value="Genomic_DNA"/>
</dbReference>
<proteinExistence type="predicted"/>
<evidence type="ECO:0000256" key="4">
    <source>
        <dbReference type="ARBA" id="ARBA00022989"/>
    </source>
</evidence>
<evidence type="ECO:0000256" key="6">
    <source>
        <dbReference type="SAM" id="Phobius"/>
    </source>
</evidence>